<comment type="similarity">
    <text evidence="6">Belongs to the major facilitator superfamily. Phosphate:H(+) symporter (TC 2.A.1.9) family.</text>
</comment>
<accession>A0AAW2SGI2</accession>
<dbReference type="PROSITE" id="PS50191">
    <property type="entry name" value="CRAL_TRIO"/>
    <property type="match status" value="1"/>
</dbReference>
<gene>
    <name evidence="10" type="ORF">Sradi_2388300</name>
</gene>
<proteinExistence type="inferred from homology"/>
<dbReference type="PANTHER" id="PTHR45932:SF17">
    <property type="entry name" value="CELLULAR RETINALDEHYDE-BINDING_TRIPLE FUNCTION DOMAIN-CONTAINING PROTEIN"/>
    <property type="match status" value="1"/>
</dbReference>
<dbReference type="GO" id="GO:0008289">
    <property type="term" value="F:lipid binding"/>
    <property type="evidence" value="ECO:0007669"/>
    <property type="project" value="InterPro"/>
</dbReference>
<feature type="compositionally biased region" description="Basic and acidic residues" evidence="7">
    <location>
        <begin position="579"/>
        <end position="592"/>
    </location>
</feature>
<feature type="transmembrane region" description="Helical" evidence="8">
    <location>
        <begin position="166"/>
        <end position="192"/>
    </location>
</feature>
<comment type="subcellular location">
    <subcellularLocation>
        <location evidence="1">Membrane</location>
        <topology evidence="1">Multi-pass membrane protein</topology>
    </subcellularLocation>
</comment>
<dbReference type="GO" id="GO:0016020">
    <property type="term" value="C:membrane"/>
    <property type="evidence" value="ECO:0007669"/>
    <property type="project" value="UniProtKB-SubCell"/>
</dbReference>
<dbReference type="Gene3D" id="3.40.525.10">
    <property type="entry name" value="CRAL-TRIO lipid binding domain"/>
    <property type="match status" value="1"/>
</dbReference>
<dbReference type="SUPFAM" id="SSF46938">
    <property type="entry name" value="CRAL/TRIO N-terminal domain"/>
    <property type="match status" value="1"/>
</dbReference>
<dbReference type="SMART" id="SM01100">
    <property type="entry name" value="CRAL_TRIO_N"/>
    <property type="match status" value="1"/>
</dbReference>
<evidence type="ECO:0000259" key="9">
    <source>
        <dbReference type="PROSITE" id="PS50191"/>
    </source>
</evidence>
<dbReference type="InterPro" id="IPR036259">
    <property type="entry name" value="MFS_trans_sf"/>
</dbReference>
<dbReference type="InterPro" id="IPR044834">
    <property type="entry name" value="PATL"/>
</dbReference>
<feature type="transmembrane region" description="Helical" evidence="8">
    <location>
        <begin position="238"/>
        <end position="258"/>
    </location>
</feature>
<keyword evidence="4 8" id="KW-1133">Transmembrane helix</keyword>
<sequence>MSSDTTINHVITYEINPDDDDDDDDSTTVDGMVDYAGRPAKRRQSGYWRSASFIIGVGAAERFAYYGISSNLITYLTGPLGQSTAAAAASINIWAGTGLLLPLLGALAADSFLGRYWTIVFSSLLYILALGLLTTSAFLNCRQRGGGGDSIFMNPHQPPNELDNHVFFFFFTSLYLMALAQGAHKPCILAFGADQFDAQHPKELRSRSSFFNWWYFSICAGPLAALLVLNYIQDNISWGIGFGIPCISMLIALTIFMLGTKSYRYNSITVDEKCGLSRLTQVLIKAAMNWRTIPNEAQQDIVPRDLPPSNQQFKFLSRALLSGEYEEVCSTEEGEEAKALVKLIPIWATSLAFAIVLAQPSTLFTKQAITMDRSVGSSFEVPAASLQYIIGLTIILLVPIYDRGFVPLARVITGKPCGITQVERIGTGMFICNVSMVTAALVEKQRLKKTASAYGLGKGKVGMMSFWWLIPQCILYGMADVFALIGLQELFYEKVPSGLKSVGLSIYLSILGMGNFLSSLLIYMIQRVTSEDGGEGGWFSDNTNGAHLDYFYWLLAGLNAIGFLAFLYSAKTNNALNSSDKEAPPHPDKSEEPAPEEVVQGEKEKDEASQDNKIAESASFKEESNKVDDLIDPEKKALDEFKLLIREALNKHEFTSPPPKDEDKKEEDPKPEDKKEDEEPKPEEKKDEEEPKPEEKKEEDTKSEAPAEEKKEEEPSETVVVEKVEENVDAVEEIKETIVHEVAAPAPPPCEDPAAAPAEEEKPKEAEEETATPLAPEEVSIWGVPLLADERSDVILLKFLRARDFKVKEAFAMLKSVVAWRKEFKIDELLEEVGTGEGLEKVVYIHGVDKEGHPVCYNAFGEFQDKELYSNTFSDAEKRAKFLRWYIQFLEKNIRKLDFSPDGTCTIVQVTDLKNSPGLILFKKELRQATNQALQLLQDNYPEFVAKQVFINVPWWYVAYNRMISPFLTQRTKSKFVFAGPTRTAETLFKYIAPEQVPVQYGGLSKEGEHEFTTADAATEETIKPTSKHTIELPITEAGTLVWEVRVAGWDVSYGAEFVPSNEEGYTWIVQKSRKIGAADEQVVSCTFKIGEAGKVLTFDNQTSKKKKLLYRSKTKPSE</sequence>
<dbReference type="SUPFAM" id="SSF103473">
    <property type="entry name" value="MFS general substrate transporter"/>
    <property type="match status" value="1"/>
</dbReference>
<dbReference type="FunFam" id="1.20.1250.20:FF:000410">
    <property type="entry name" value="POT family protein"/>
    <property type="match status" value="1"/>
</dbReference>
<evidence type="ECO:0000256" key="3">
    <source>
        <dbReference type="ARBA" id="ARBA00022692"/>
    </source>
</evidence>
<evidence type="ECO:0000256" key="8">
    <source>
        <dbReference type="SAM" id="Phobius"/>
    </source>
</evidence>
<dbReference type="InterPro" id="IPR036598">
    <property type="entry name" value="GOLD_dom_sf"/>
</dbReference>
<dbReference type="EMBL" id="JACGWJ010000010">
    <property type="protein sequence ID" value="KAL0391655.1"/>
    <property type="molecule type" value="Genomic_DNA"/>
</dbReference>
<dbReference type="Pfam" id="PF03765">
    <property type="entry name" value="CRAL_TRIO_N"/>
    <property type="match status" value="1"/>
</dbReference>
<name>A0AAW2SGI2_SESRA</name>
<dbReference type="Pfam" id="PF00650">
    <property type="entry name" value="CRAL_TRIO"/>
    <property type="match status" value="1"/>
</dbReference>
<reference evidence="10" key="2">
    <citation type="journal article" date="2024" name="Plant">
        <title>Genomic evolution and insights into agronomic trait innovations of Sesamum species.</title>
        <authorList>
            <person name="Miao H."/>
            <person name="Wang L."/>
            <person name="Qu L."/>
            <person name="Liu H."/>
            <person name="Sun Y."/>
            <person name="Le M."/>
            <person name="Wang Q."/>
            <person name="Wei S."/>
            <person name="Zheng Y."/>
            <person name="Lin W."/>
            <person name="Duan Y."/>
            <person name="Cao H."/>
            <person name="Xiong S."/>
            <person name="Wang X."/>
            <person name="Wei L."/>
            <person name="Li C."/>
            <person name="Ma Q."/>
            <person name="Ju M."/>
            <person name="Zhao R."/>
            <person name="Li G."/>
            <person name="Mu C."/>
            <person name="Tian Q."/>
            <person name="Mei H."/>
            <person name="Zhang T."/>
            <person name="Gao T."/>
            <person name="Zhang H."/>
        </authorList>
    </citation>
    <scope>NUCLEOTIDE SEQUENCE</scope>
    <source>
        <strain evidence="10">G02</strain>
    </source>
</reference>
<evidence type="ECO:0000256" key="2">
    <source>
        <dbReference type="ARBA" id="ARBA00022448"/>
    </source>
</evidence>
<dbReference type="PRINTS" id="PR00180">
    <property type="entry name" value="CRETINALDHBP"/>
</dbReference>
<dbReference type="CDD" id="cd00170">
    <property type="entry name" value="SEC14"/>
    <property type="match status" value="1"/>
</dbReference>
<feature type="transmembrane region" description="Helical" evidence="8">
    <location>
        <begin position="116"/>
        <end position="139"/>
    </location>
</feature>
<dbReference type="InterPro" id="IPR036273">
    <property type="entry name" value="CRAL/TRIO_N_dom_sf"/>
</dbReference>
<dbReference type="InterPro" id="IPR011074">
    <property type="entry name" value="CRAL/TRIO_N_dom"/>
</dbReference>
<evidence type="ECO:0000256" key="5">
    <source>
        <dbReference type="ARBA" id="ARBA00023136"/>
    </source>
</evidence>
<dbReference type="InterPro" id="IPR056794">
    <property type="entry name" value="PATL1-6_C_GOLD"/>
</dbReference>
<feature type="compositionally biased region" description="Basic and acidic residues" evidence="7">
    <location>
        <begin position="600"/>
        <end position="627"/>
    </location>
</feature>
<feature type="transmembrane region" description="Helical" evidence="8">
    <location>
        <begin position="340"/>
        <end position="361"/>
    </location>
</feature>
<feature type="transmembrane region" description="Helical" evidence="8">
    <location>
        <begin position="47"/>
        <end position="65"/>
    </location>
</feature>
<feature type="transmembrane region" description="Helical" evidence="8">
    <location>
        <begin position="381"/>
        <end position="401"/>
    </location>
</feature>
<dbReference type="AlphaFoldDB" id="A0AAW2SGI2"/>
<feature type="region of interest" description="Disordered" evidence="7">
    <location>
        <begin position="649"/>
        <end position="723"/>
    </location>
</feature>
<comment type="caution">
    <text evidence="10">The sequence shown here is derived from an EMBL/GenBank/DDBJ whole genome shotgun (WGS) entry which is preliminary data.</text>
</comment>
<dbReference type="InterPro" id="IPR001251">
    <property type="entry name" value="CRAL-TRIO_dom"/>
</dbReference>
<dbReference type="GO" id="GO:0022857">
    <property type="term" value="F:transmembrane transporter activity"/>
    <property type="evidence" value="ECO:0007669"/>
    <property type="project" value="InterPro"/>
</dbReference>
<feature type="transmembrane region" description="Helical" evidence="8">
    <location>
        <begin position="213"/>
        <end position="232"/>
    </location>
</feature>
<evidence type="ECO:0000256" key="1">
    <source>
        <dbReference type="ARBA" id="ARBA00004141"/>
    </source>
</evidence>
<feature type="transmembrane region" description="Helical" evidence="8">
    <location>
        <begin position="85"/>
        <end position="109"/>
    </location>
</feature>
<dbReference type="Gene3D" id="1.20.1250.20">
    <property type="entry name" value="MFS general substrate transporter like domains"/>
    <property type="match status" value="1"/>
</dbReference>
<dbReference type="PANTHER" id="PTHR45932">
    <property type="entry name" value="PATELLIN-1"/>
    <property type="match status" value="1"/>
</dbReference>
<feature type="transmembrane region" description="Helical" evidence="8">
    <location>
        <begin position="504"/>
        <end position="525"/>
    </location>
</feature>
<evidence type="ECO:0000256" key="4">
    <source>
        <dbReference type="ARBA" id="ARBA00022989"/>
    </source>
</evidence>
<dbReference type="SMART" id="SM00516">
    <property type="entry name" value="SEC14"/>
    <property type="match status" value="1"/>
</dbReference>
<feature type="domain" description="CRAL-TRIO" evidence="9">
    <location>
        <begin position="832"/>
        <end position="1009"/>
    </location>
</feature>
<evidence type="ECO:0000256" key="7">
    <source>
        <dbReference type="SAM" id="MobiDB-lite"/>
    </source>
</evidence>
<feature type="compositionally biased region" description="Basic and acidic residues" evidence="7">
    <location>
        <begin position="649"/>
        <end position="713"/>
    </location>
</feature>
<feature type="region of interest" description="Disordered" evidence="7">
    <location>
        <begin position="739"/>
        <end position="775"/>
    </location>
</feature>
<evidence type="ECO:0000313" key="10">
    <source>
        <dbReference type="EMBL" id="KAL0391655.1"/>
    </source>
</evidence>
<keyword evidence="2" id="KW-0813">Transport</keyword>
<dbReference type="InterPro" id="IPR000109">
    <property type="entry name" value="POT_fam"/>
</dbReference>
<reference evidence="10" key="1">
    <citation type="submission" date="2020-06" db="EMBL/GenBank/DDBJ databases">
        <authorList>
            <person name="Li T."/>
            <person name="Hu X."/>
            <person name="Zhang T."/>
            <person name="Song X."/>
            <person name="Zhang H."/>
            <person name="Dai N."/>
            <person name="Sheng W."/>
            <person name="Hou X."/>
            <person name="Wei L."/>
        </authorList>
    </citation>
    <scope>NUCLEOTIDE SEQUENCE</scope>
    <source>
        <strain evidence="10">G02</strain>
        <tissue evidence="10">Leaf</tissue>
    </source>
</reference>
<dbReference type="InterPro" id="IPR036865">
    <property type="entry name" value="CRAL-TRIO_dom_sf"/>
</dbReference>
<evidence type="ECO:0000256" key="6">
    <source>
        <dbReference type="ARBA" id="ARBA00044504"/>
    </source>
</evidence>
<dbReference type="SUPFAM" id="SSF52087">
    <property type="entry name" value="CRAL/TRIO domain"/>
    <property type="match status" value="1"/>
</dbReference>
<dbReference type="Gene3D" id="1.10.8.20">
    <property type="entry name" value="N-terminal domain of phosphatidylinositol transfer protein sec14p"/>
    <property type="match status" value="1"/>
</dbReference>
<dbReference type="Gene3D" id="2.60.120.680">
    <property type="entry name" value="GOLD domain"/>
    <property type="match status" value="1"/>
</dbReference>
<dbReference type="Pfam" id="PF25099">
    <property type="entry name" value="GOLD_PATL1_C"/>
    <property type="match status" value="1"/>
</dbReference>
<organism evidence="10">
    <name type="scientific">Sesamum radiatum</name>
    <name type="common">Black benniseed</name>
    <dbReference type="NCBI Taxonomy" id="300843"/>
    <lineage>
        <taxon>Eukaryota</taxon>
        <taxon>Viridiplantae</taxon>
        <taxon>Streptophyta</taxon>
        <taxon>Embryophyta</taxon>
        <taxon>Tracheophyta</taxon>
        <taxon>Spermatophyta</taxon>
        <taxon>Magnoliopsida</taxon>
        <taxon>eudicotyledons</taxon>
        <taxon>Gunneridae</taxon>
        <taxon>Pentapetalae</taxon>
        <taxon>asterids</taxon>
        <taxon>lamiids</taxon>
        <taxon>Lamiales</taxon>
        <taxon>Pedaliaceae</taxon>
        <taxon>Sesamum</taxon>
    </lineage>
</organism>
<keyword evidence="5 8" id="KW-0472">Membrane</keyword>
<feature type="transmembrane region" description="Helical" evidence="8">
    <location>
        <begin position="550"/>
        <end position="568"/>
    </location>
</feature>
<keyword evidence="3 8" id="KW-0812">Transmembrane</keyword>
<feature type="region of interest" description="Disordered" evidence="7">
    <location>
        <begin position="578"/>
        <end position="627"/>
    </location>
</feature>
<feature type="transmembrane region" description="Helical" evidence="8">
    <location>
        <begin position="466"/>
        <end position="492"/>
    </location>
</feature>
<dbReference type="SUPFAM" id="SSF101576">
    <property type="entry name" value="Supernatant protein factor (SPF), C-terminal domain"/>
    <property type="match status" value="1"/>
</dbReference>
<dbReference type="Pfam" id="PF00854">
    <property type="entry name" value="PTR2"/>
    <property type="match status" value="1"/>
</dbReference>
<protein>
    <submittedName>
        <fullName evidence="10">Protein NRT1/ PTR FAMILY 5.10</fullName>
    </submittedName>
</protein>